<name>A0A0H4T9P5_9BACT</name>
<dbReference type="PROSITE" id="PS50244">
    <property type="entry name" value="S5A_REDUCTASE"/>
    <property type="match status" value="1"/>
</dbReference>
<dbReference type="EMBL" id="KT007009">
    <property type="protein sequence ID" value="AKQ03202.1"/>
    <property type="molecule type" value="Genomic_DNA"/>
</dbReference>
<organism evidence="6">
    <name type="scientific">uncultured Microgenomates bacterium Rifle_16ft_4_minimus_37906</name>
    <dbReference type="NCBI Taxonomy" id="1665116"/>
    <lineage>
        <taxon>Bacteria</taxon>
        <taxon>Candidatus Microgenomatota</taxon>
        <taxon>environmental samples</taxon>
    </lineage>
</organism>
<dbReference type="AlphaFoldDB" id="A0A0H4T9P5"/>
<comment type="subcellular location">
    <subcellularLocation>
        <location evidence="1">Endomembrane system</location>
        <topology evidence="1">Multi-pass membrane protein</topology>
    </subcellularLocation>
</comment>
<feature type="transmembrane region" description="Helical" evidence="5">
    <location>
        <begin position="50"/>
        <end position="71"/>
    </location>
</feature>
<dbReference type="GO" id="GO:0012505">
    <property type="term" value="C:endomembrane system"/>
    <property type="evidence" value="ECO:0007669"/>
    <property type="project" value="UniProtKB-SubCell"/>
</dbReference>
<keyword evidence="4 5" id="KW-0472">Membrane</keyword>
<dbReference type="PANTHER" id="PTHR12714">
    <property type="entry name" value="PROTEIN-S ISOPRENYLCYSTEINE O-METHYLTRANSFERASE"/>
    <property type="match status" value="1"/>
</dbReference>
<keyword evidence="2 5" id="KW-0812">Transmembrane</keyword>
<dbReference type="GO" id="GO:0016740">
    <property type="term" value="F:transferase activity"/>
    <property type="evidence" value="ECO:0007669"/>
    <property type="project" value="UniProtKB-ARBA"/>
</dbReference>
<reference evidence="6" key="1">
    <citation type="journal article" date="2015" name="ISME J.">
        <title>Aquifer environment selects for microbial species cohorts in sediment and groundwater.</title>
        <authorList>
            <person name="Hug L.A."/>
            <person name="Thomas B.C."/>
            <person name="Brown C.T."/>
            <person name="Frischkorn K.R."/>
            <person name="Williams K.H."/>
            <person name="Tringe S.G."/>
            <person name="Banfield J.F."/>
        </authorList>
    </citation>
    <scope>NUCLEOTIDE SEQUENCE</scope>
</reference>
<dbReference type="PANTHER" id="PTHR12714:SF9">
    <property type="entry name" value="PROTEIN-S-ISOPRENYLCYSTEINE O-METHYLTRANSFERASE"/>
    <property type="match status" value="1"/>
</dbReference>
<feature type="transmembrane region" description="Helical" evidence="5">
    <location>
        <begin position="104"/>
        <end position="134"/>
    </location>
</feature>
<dbReference type="InterPro" id="IPR007318">
    <property type="entry name" value="Phopholipid_MeTrfase"/>
</dbReference>
<keyword evidence="3 5" id="KW-1133">Transmembrane helix</keyword>
<evidence type="ECO:0000313" key="6">
    <source>
        <dbReference type="EMBL" id="AKQ03202.1"/>
    </source>
</evidence>
<evidence type="ECO:0000256" key="2">
    <source>
        <dbReference type="ARBA" id="ARBA00022692"/>
    </source>
</evidence>
<evidence type="ECO:0000256" key="5">
    <source>
        <dbReference type="SAM" id="Phobius"/>
    </source>
</evidence>
<evidence type="ECO:0000256" key="4">
    <source>
        <dbReference type="ARBA" id="ARBA00023136"/>
    </source>
</evidence>
<sequence>MKEKVRFYLFFKGSFSLRIIAIYAVLFLMIKFINPGWSLSADVSSTINSLLTFGGLFLYSVGIIICVWARITMRDVWTPAEQTSIKHRKKLLKNGPFSFTRNPIYLGLILINLGFFIALKSYLVVVVLFVVLFLNKKAVEEEKILEKDFGSEYLRYQSKVPRFI</sequence>
<dbReference type="Gene3D" id="1.20.120.1630">
    <property type="match status" value="1"/>
</dbReference>
<proteinExistence type="predicted"/>
<feature type="transmembrane region" description="Helical" evidence="5">
    <location>
        <begin position="6"/>
        <end position="30"/>
    </location>
</feature>
<dbReference type="Pfam" id="PF04191">
    <property type="entry name" value="PEMT"/>
    <property type="match status" value="1"/>
</dbReference>
<evidence type="ECO:0000256" key="3">
    <source>
        <dbReference type="ARBA" id="ARBA00022989"/>
    </source>
</evidence>
<evidence type="ECO:0000256" key="1">
    <source>
        <dbReference type="ARBA" id="ARBA00004127"/>
    </source>
</evidence>
<protein>
    <submittedName>
        <fullName evidence="6">Uncharacterized protein</fullName>
    </submittedName>
</protein>
<accession>A0A0H4T9P5</accession>